<dbReference type="Proteomes" id="UP000799537">
    <property type="component" value="Unassembled WGS sequence"/>
</dbReference>
<gene>
    <name evidence="2" type="ORF">M409DRAFT_17837</name>
</gene>
<dbReference type="InterPro" id="IPR014352">
    <property type="entry name" value="FERM/acyl-CoA-bd_prot_sf"/>
</dbReference>
<dbReference type="Gene3D" id="1.20.80.10">
    <property type="match status" value="1"/>
</dbReference>
<protein>
    <recommendedName>
        <fullName evidence="1">ACB domain-containing protein</fullName>
    </recommendedName>
</protein>
<dbReference type="SUPFAM" id="SSF47027">
    <property type="entry name" value="Acyl-CoA binding protein"/>
    <property type="match status" value="1"/>
</dbReference>
<dbReference type="PROSITE" id="PS51228">
    <property type="entry name" value="ACB_2"/>
    <property type="match status" value="1"/>
</dbReference>
<dbReference type="EMBL" id="ML993582">
    <property type="protein sequence ID" value="KAF2171600.1"/>
    <property type="molecule type" value="Genomic_DNA"/>
</dbReference>
<dbReference type="Pfam" id="PF00887">
    <property type="entry name" value="ACBP"/>
    <property type="match status" value="1"/>
</dbReference>
<reference evidence="2" key="1">
    <citation type="journal article" date="2020" name="Stud. Mycol.">
        <title>101 Dothideomycetes genomes: a test case for predicting lifestyles and emergence of pathogens.</title>
        <authorList>
            <person name="Haridas S."/>
            <person name="Albert R."/>
            <person name="Binder M."/>
            <person name="Bloem J."/>
            <person name="Labutti K."/>
            <person name="Salamov A."/>
            <person name="Andreopoulos B."/>
            <person name="Baker S."/>
            <person name="Barry K."/>
            <person name="Bills G."/>
            <person name="Bluhm B."/>
            <person name="Cannon C."/>
            <person name="Castanera R."/>
            <person name="Culley D."/>
            <person name="Daum C."/>
            <person name="Ezra D."/>
            <person name="Gonzalez J."/>
            <person name="Henrissat B."/>
            <person name="Kuo A."/>
            <person name="Liang C."/>
            <person name="Lipzen A."/>
            <person name="Lutzoni F."/>
            <person name="Magnuson J."/>
            <person name="Mondo S."/>
            <person name="Nolan M."/>
            <person name="Ohm R."/>
            <person name="Pangilinan J."/>
            <person name="Park H.-J."/>
            <person name="Ramirez L."/>
            <person name="Alfaro M."/>
            <person name="Sun H."/>
            <person name="Tritt A."/>
            <person name="Yoshinaga Y."/>
            <person name="Zwiers L.-H."/>
            <person name="Turgeon B."/>
            <person name="Goodwin S."/>
            <person name="Spatafora J."/>
            <person name="Crous P."/>
            <person name="Grigoriev I."/>
        </authorList>
    </citation>
    <scope>NUCLEOTIDE SEQUENCE</scope>
    <source>
        <strain evidence="2">ATCC 36951</strain>
    </source>
</reference>
<organism evidence="2 3">
    <name type="scientific">Zasmidium cellare ATCC 36951</name>
    <dbReference type="NCBI Taxonomy" id="1080233"/>
    <lineage>
        <taxon>Eukaryota</taxon>
        <taxon>Fungi</taxon>
        <taxon>Dikarya</taxon>
        <taxon>Ascomycota</taxon>
        <taxon>Pezizomycotina</taxon>
        <taxon>Dothideomycetes</taxon>
        <taxon>Dothideomycetidae</taxon>
        <taxon>Mycosphaerellales</taxon>
        <taxon>Mycosphaerellaceae</taxon>
        <taxon>Zasmidium</taxon>
    </lineage>
</organism>
<feature type="domain" description="ACB" evidence="1">
    <location>
        <begin position="10"/>
        <end position="94"/>
    </location>
</feature>
<accession>A0A6A6CZH2</accession>
<proteinExistence type="predicted"/>
<evidence type="ECO:0000313" key="3">
    <source>
        <dbReference type="Proteomes" id="UP000799537"/>
    </source>
</evidence>
<dbReference type="AlphaFoldDB" id="A0A6A6CZH2"/>
<name>A0A6A6CZH2_ZASCE</name>
<dbReference type="OrthoDB" id="346910at2759"/>
<dbReference type="PRINTS" id="PR00689">
    <property type="entry name" value="ACOABINDINGP"/>
</dbReference>
<keyword evidence="3" id="KW-1185">Reference proteome</keyword>
<dbReference type="GO" id="GO:0000062">
    <property type="term" value="F:fatty-acyl-CoA binding"/>
    <property type="evidence" value="ECO:0007669"/>
    <property type="project" value="InterPro"/>
</dbReference>
<sequence length="95" mass="10918">MADDETPVVLSPEFEKAAKEVKTLAEEPDQKQQLKLYALYKIGRKEKASSSMANIFRRSMYNAYKAETEVTKTAEEAQRKYVELVEQLKKEIGTK</sequence>
<dbReference type="InterPro" id="IPR000582">
    <property type="entry name" value="Acyl-CoA-binding_protein"/>
</dbReference>
<evidence type="ECO:0000313" key="2">
    <source>
        <dbReference type="EMBL" id="KAF2171600.1"/>
    </source>
</evidence>
<dbReference type="GeneID" id="54557512"/>
<dbReference type="RefSeq" id="XP_033672489.1">
    <property type="nucleotide sequence ID" value="XM_033804240.1"/>
</dbReference>
<evidence type="ECO:0000259" key="1">
    <source>
        <dbReference type="PROSITE" id="PS51228"/>
    </source>
</evidence>
<dbReference type="InterPro" id="IPR035984">
    <property type="entry name" value="Acyl-CoA-binding_sf"/>
</dbReference>